<dbReference type="AlphaFoldDB" id="S9PIP6"/>
<dbReference type="OrthoDB" id="5521116at2"/>
<protein>
    <submittedName>
        <fullName evidence="1">Uncharacterized protein</fullName>
    </submittedName>
</protein>
<accession>S9PIP6</accession>
<dbReference type="EMBL" id="ANAH02000007">
    <property type="protein sequence ID" value="EPX62282.1"/>
    <property type="molecule type" value="Genomic_DNA"/>
</dbReference>
<dbReference type="RefSeq" id="WP_002623334.1">
    <property type="nucleotide sequence ID" value="NZ_ANAH02000007.1"/>
</dbReference>
<sequence length="126" mass="13923">MNFHVPPDRVPREGLCRIWYRPLPPDRQPATMSCGHAHRTASRHGGLVIWASSPRSFQTGEVAATEYGPVSFDGVPPDRLPPPGSCRVWLDGVPPDRQPPPMSCQDASAYQRRHGGRVLFMPASDL</sequence>
<keyword evidence="2" id="KW-1185">Reference proteome</keyword>
<gene>
    <name evidence="1" type="ORF">D187_008469</name>
</gene>
<evidence type="ECO:0000313" key="2">
    <source>
        <dbReference type="Proteomes" id="UP000011682"/>
    </source>
</evidence>
<comment type="caution">
    <text evidence="1">The sequence shown here is derived from an EMBL/GenBank/DDBJ whole genome shotgun (WGS) entry which is preliminary data.</text>
</comment>
<organism evidence="1 2">
    <name type="scientific">Cystobacter fuscus (strain ATCC 25194 / DSM 2262 / NBRC 100088 / M29)</name>
    <dbReference type="NCBI Taxonomy" id="1242864"/>
    <lineage>
        <taxon>Bacteria</taxon>
        <taxon>Pseudomonadati</taxon>
        <taxon>Myxococcota</taxon>
        <taxon>Myxococcia</taxon>
        <taxon>Myxococcales</taxon>
        <taxon>Cystobacterineae</taxon>
        <taxon>Archangiaceae</taxon>
        <taxon>Cystobacter</taxon>
    </lineage>
</organism>
<proteinExistence type="predicted"/>
<dbReference type="Proteomes" id="UP000011682">
    <property type="component" value="Unassembled WGS sequence"/>
</dbReference>
<name>S9PIP6_CYSF2</name>
<dbReference type="eggNOG" id="ENOG5032VQT">
    <property type="taxonomic scope" value="Bacteria"/>
</dbReference>
<reference evidence="1" key="1">
    <citation type="submission" date="2013-05" db="EMBL/GenBank/DDBJ databases">
        <title>Genome assembly of Cystobacter fuscus DSM 2262.</title>
        <authorList>
            <person name="Sharma G."/>
            <person name="Khatri I."/>
            <person name="Kaur C."/>
            <person name="Mayilraj S."/>
            <person name="Subramanian S."/>
        </authorList>
    </citation>
    <scope>NUCLEOTIDE SEQUENCE [LARGE SCALE GENOMIC DNA]</scope>
    <source>
        <strain evidence="1">DSM 2262</strain>
    </source>
</reference>
<evidence type="ECO:0000313" key="1">
    <source>
        <dbReference type="EMBL" id="EPX62282.1"/>
    </source>
</evidence>